<evidence type="ECO:0000313" key="1">
    <source>
        <dbReference type="EMBL" id="CAK7236595.1"/>
    </source>
</evidence>
<dbReference type="PANTHER" id="PTHR37315">
    <property type="entry name" value="UPF0311 PROTEIN BLR7842"/>
    <property type="match status" value="1"/>
</dbReference>
<dbReference type="Pfam" id="PF11578">
    <property type="entry name" value="DUF3237"/>
    <property type="match status" value="1"/>
</dbReference>
<organism evidence="1 2">
    <name type="scientific">Sporothrix bragantina</name>
    <dbReference type="NCBI Taxonomy" id="671064"/>
    <lineage>
        <taxon>Eukaryota</taxon>
        <taxon>Fungi</taxon>
        <taxon>Dikarya</taxon>
        <taxon>Ascomycota</taxon>
        <taxon>Pezizomycotina</taxon>
        <taxon>Sordariomycetes</taxon>
        <taxon>Sordariomycetidae</taxon>
        <taxon>Ophiostomatales</taxon>
        <taxon>Ophiostomataceae</taxon>
        <taxon>Sporothrix</taxon>
    </lineage>
</organism>
<dbReference type="Proteomes" id="UP001642406">
    <property type="component" value="Unassembled WGS sequence"/>
</dbReference>
<accession>A0ABP0CYG2</accession>
<gene>
    <name evidence="1" type="ORF">SBRCBS47491_009691</name>
</gene>
<reference evidence="1 2" key="1">
    <citation type="submission" date="2024-01" db="EMBL/GenBank/DDBJ databases">
        <authorList>
            <person name="Allen C."/>
            <person name="Tagirdzhanova G."/>
        </authorList>
    </citation>
    <scope>NUCLEOTIDE SEQUENCE [LARGE SCALE GENOMIC DNA]</scope>
</reference>
<proteinExistence type="predicted"/>
<dbReference type="Gene3D" id="2.40.160.20">
    <property type="match status" value="1"/>
</dbReference>
<protein>
    <submittedName>
        <fullName evidence="1">Uncharacterized protein</fullName>
    </submittedName>
</protein>
<comment type="caution">
    <text evidence="1">The sequence shown here is derived from an EMBL/GenBank/DDBJ whole genome shotgun (WGS) entry which is preliminary data.</text>
</comment>
<dbReference type="PANTHER" id="PTHR37315:SF1">
    <property type="entry name" value="UPF0311 PROTEIN BLR7842"/>
    <property type="match status" value="1"/>
</dbReference>
<keyword evidence="2" id="KW-1185">Reference proteome</keyword>
<dbReference type="InterPro" id="IPR020915">
    <property type="entry name" value="UPF0311"/>
</dbReference>
<sequence>MSSQQINDSKQFPAIPEGSLPAGFAPLAYPLPIPLLEPDFRLVCNLAQRIPVGPTPTGGQRNWIGIADGWFAGRWGTGVVVPGGQDNQVVTADLSTKIDTQYLLKTNDEDPAYITVHTEGWRTGDKEVLAKLFDPAQADSVKPNEYSFRLYVHLETGDERYKELCTGMWVASGARLGSKVLYDAYRIQ</sequence>
<name>A0ABP0CYG2_9PEZI</name>
<evidence type="ECO:0000313" key="2">
    <source>
        <dbReference type="Proteomes" id="UP001642406"/>
    </source>
</evidence>
<dbReference type="EMBL" id="CAWUHC010000162">
    <property type="protein sequence ID" value="CAK7236595.1"/>
    <property type="molecule type" value="Genomic_DNA"/>
</dbReference>